<dbReference type="SUPFAM" id="SSF53448">
    <property type="entry name" value="Nucleotide-diphospho-sugar transferases"/>
    <property type="match status" value="1"/>
</dbReference>
<dbReference type="GO" id="GO:0016740">
    <property type="term" value="F:transferase activity"/>
    <property type="evidence" value="ECO:0007669"/>
    <property type="project" value="UniProtKB-KW"/>
</dbReference>
<evidence type="ECO:0000259" key="1">
    <source>
        <dbReference type="Pfam" id="PF00535"/>
    </source>
</evidence>
<accession>A0A327YQB3</accession>
<keyword evidence="2" id="KW-0808">Transferase</keyword>
<dbReference type="EMBL" id="QLMI01000004">
    <property type="protein sequence ID" value="RAK22702.1"/>
    <property type="molecule type" value="Genomic_DNA"/>
</dbReference>
<evidence type="ECO:0000313" key="3">
    <source>
        <dbReference type="Proteomes" id="UP000249620"/>
    </source>
</evidence>
<name>A0A327YQB3_9FLAO</name>
<protein>
    <submittedName>
        <fullName evidence="2">Glycosyl transferase family 2</fullName>
    </submittedName>
</protein>
<dbReference type="Proteomes" id="UP000249620">
    <property type="component" value="Unassembled WGS sequence"/>
</dbReference>
<dbReference type="InterPro" id="IPR029044">
    <property type="entry name" value="Nucleotide-diphossugar_trans"/>
</dbReference>
<gene>
    <name evidence="2" type="ORF">B0I03_104228</name>
</gene>
<dbReference type="OrthoDB" id="1116632at2"/>
<comment type="caution">
    <text evidence="2">The sequence shown here is derived from an EMBL/GenBank/DDBJ whole genome shotgun (WGS) entry which is preliminary data.</text>
</comment>
<dbReference type="Pfam" id="PF00535">
    <property type="entry name" value="Glycos_transf_2"/>
    <property type="match status" value="1"/>
</dbReference>
<proteinExistence type="predicted"/>
<feature type="domain" description="Glycosyltransferase 2-like" evidence="1">
    <location>
        <begin position="35"/>
        <end position="159"/>
    </location>
</feature>
<dbReference type="RefSeq" id="WP_111566916.1">
    <property type="nucleotide sequence ID" value="NZ_QLMI01000004.1"/>
</dbReference>
<reference evidence="2 3" key="1">
    <citation type="submission" date="2018-06" db="EMBL/GenBank/DDBJ databases">
        <title>Genomic Encyclopedia of Type Strains, Phase III (KMG-III): the genomes of soil and plant-associated and newly described type strains.</title>
        <authorList>
            <person name="Whitman W."/>
        </authorList>
    </citation>
    <scope>NUCLEOTIDE SEQUENCE [LARGE SCALE GENOMIC DNA]</scope>
    <source>
        <strain evidence="2 3">CGMCC 1.12398</strain>
    </source>
</reference>
<dbReference type="CDD" id="cd00761">
    <property type="entry name" value="Glyco_tranf_GTA_type"/>
    <property type="match status" value="1"/>
</dbReference>
<keyword evidence="3" id="KW-1185">Reference proteome</keyword>
<evidence type="ECO:0000313" key="2">
    <source>
        <dbReference type="EMBL" id="RAK22702.1"/>
    </source>
</evidence>
<dbReference type="Gene3D" id="3.90.550.10">
    <property type="entry name" value="Spore Coat Polysaccharide Biosynthesis Protein SpsA, Chain A"/>
    <property type="match status" value="1"/>
</dbReference>
<organism evidence="2 3">
    <name type="scientific">Flavobacterium aquaticum</name>
    <dbReference type="NCBI Taxonomy" id="1236486"/>
    <lineage>
        <taxon>Bacteria</taxon>
        <taxon>Pseudomonadati</taxon>
        <taxon>Bacteroidota</taxon>
        <taxon>Flavobacteriia</taxon>
        <taxon>Flavobacteriales</taxon>
        <taxon>Flavobacteriaceae</taxon>
        <taxon>Flavobacterium</taxon>
    </lineage>
</organism>
<sequence>MRKGANISKDVLLNPSVSSHRVIIPLYIPKEEDYYKEAYQIFEYCLFSVIKTSATQLKISVISNNSCDSVNDKLYELQKKGFIDELIIEKEAVGKINSILKALRTAEERLITITDADVLFCNGWEEAVSEVFEAFPKAGAVSPVPVFRKHFHLTANIWIRNLFSKRLFFKPVKNVAALTRFANSIGWPWLDDKWKDAIGTLTSKNGTVAVLGCPHFVATYKREVFQELPKENSKFKLGGDSEYLYTDEPVLKMGGYRLSTYDNYAYHLGNQIEPWMNEVYNSVLEVPKKESTYSKFAVLKRNRLEYLFSEYLFKKILYFKPIKRMLLKSKGLTSTQINNFTS</sequence>
<dbReference type="AlphaFoldDB" id="A0A327YQB3"/>
<dbReference type="InterPro" id="IPR001173">
    <property type="entry name" value="Glyco_trans_2-like"/>
</dbReference>